<sequence length="369" mass="40265">MSASNTQTLPPYTEPRQRIDDVLAAFLGRMASHFAEPPALARVFELLRGFVLHGGKRIRPLLCYWGWRGAGGNTGEHAVITAAASLEVFHAYALIHDDIMDASDTRRRHPTLHRSLAELHRRSRWREAPGHAGVALAMLAGDLCLMWSDALIDSGGVPADRLRQAREVLHRMRLEILTGQYLDLLGQAAGASLADALDIIQYKTGKYTVELPLRLAAVLAGAPPALLPAYSGFGIPLGEAFQLRDDILAVFRDPAITGKSDMEDLREGEPTVLAALARRRAIPAQTTRFNALYDDADLDEDGATELRDIMTATGALAVVEDMISQRTASALHALHAAPITAEARAHLAAMGPCRHHPYLLTQRDHREPS</sequence>
<organism evidence="7 8">
    <name type="scientific">Streptomyces spectabilis</name>
    <dbReference type="NCBI Taxonomy" id="68270"/>
    <lineage>
        <taxon>Bacteria</taxon>
        <taxon>Bacillati</taxon>
        <taxon>Actinomycetota</taxon>
        <taxon>Actinomycetes</taxon>
        <taxon>Kitasatosporales</taxon>
        <taxon>Streptomycetaceae</taxon>
        <taxon>Streptomyces</taxon>
    </lineage>
</organism>
<dbReference type="SUPFAM" id="SSF48576">
    <property type="entry name" value="Terpenoid synthases"/>
    <property type="match status" value="1"/>
</dbReference>
<comment type="caution">
    <text evidence="7">The sequence shown here is derived from an EMBL/GenBank/DDBJ whole genome shotgun (WGS) entry which is preliminary data.</text>
</comment>
<keyword evidence="5" id="KW-0460">Magnesium</keyword>
<comment type="cofactor">
    <cofactor evidence="1">
        <name>Mg(2+)</name>
        <dbReference type="ChEBI" id="CHEBI:18420"/>
    </cofactor>
</comment>
<dbReference type="GO" id="GO:0046872">
    <property type="term" value="F:metal ion binding"/>
    <property type="evidence" value="ECO:0007669"/>
    <property type="project" value="UniProtKB-KW"/>
</dbReference>
<dbReference type="GO" id="GO:0004311">
    <property type="term" value="F:geranylgeranyl diphosphate synthase activity"/>
    <property type="evidence" value="ECO:0007669"/>
    <property type="project" value="UniProtKB-EC"/>
</dbReference>
<dbReference type="EC" id="2.5.1.1" evidence="7"/>
<accession>A0A7W8F037</accession>
<dbReference type="AlphaFoldDB" id="A0A7W8F037"/>
<gene>
    <name evidence="7" type="ORF">FHS40_008929</name>
</gene>
<dbReference type="PANTHER" id="PTHR12001">
    <property type="entry name" value="GERANYLGERANYL PYROPHOSPHATE SYNTHASE"/>
    <property type="match status" value="1"/>
</dbReference>
<keyword evidence="4" id="KW-0479">Metal-binding</keyword>
<name>A0A7W8F037_STRST</name>
<keyword evidence="3 6" id="KW-0808">Transferase</keyword>
<evidence type="ECO:0000256" key="5">
    <source>
        <dbReference type="ARBA" id="ARBA00022842"/>
    </source>
</evidence>
<dbReference type="Gene3D" id="1.10.600.10">
    <property type="entry name" value="Farnesyl Diphosphate Synthase"/>
    <property type="match status" value="1"/>
</dbReference>
<dbReference type="PANTHER" id="PTHR12001:SF85">
    <property type="entry name" value="SHORT CHAIN ISOPRENYL DIPHOSPHATE SYNTHASE"/>
    <property type="match status" value="1"/>
</dbReference>
<dbReference type="Pfam" id="PF00348">
    <property type="entry name" value="polyprenyl_synt"/>
    <property type="match status" value="1"/>
</dbReference>
<comment type="similarity">
    <text evidence="2 6">Belongs to the FPP/GGPP synthase family.</text>
</comment>
<evidence type="ECO:0000313" key="8">
    <source>
        <dbReference type="Proteomes" id="UP000549009"/>
    </source>
</evidence>
<evidence type="ECO:0000256" key="1">
    <source>
        <dbReference type="ARBA" id="ARBA00001946"/>
    </source>
</evidence>
<evidence type="ECO:0000313" key="7">
    <source>
        <dbReference type="EMBL" id="MBB5109799.1"/>
    </source>
</evidence>
<proteinExistence type="inferred from homology"/>
<dbReference type="SFLD" id="SFLDS00005">
    <property type="entry name" value="Isoprenoid_Synthase_Type_I"/>
    <property type="match status" value="1"/>
</dbReference>
<dbReference type="InterPro" id="IPR008949">
    <property type="entry name" value="Isoprenoid_synthase_dom_sf"/>
</dbReference>
<dbReference type="CDD" id="cd00685">
    <property type="entry name" value="Trans_IPPS_HT"/>
    <property type="match status" value="1"/>
</dbReference>
<dbReference type="RefSeq" id="WP_184926807.1">
    <property type="nucleotide sequence ID" value="NZ_BMSQ01000045.1"/>
</dbReference>
<dbReference type="GO" id="GO:0004161">
    <property type="term" value="F:dimethylallyltranstransferase activity"/>
    <property type="evidence" value="ECO:0007669"/>
    <property type="project" value="UniProtKB-EC"/>
</dbReference>
<dbReference type="EC" id="2.5.1.29" evidence="7"/>
<evidence type="ECO:0000256" key="3">
    <source>
        <dbReference type="ARBA" id="ARBA00022679"/>
    </source>
</evidence>
<dbReference type="GO" id="GO:0004337">
    <property type="term" value="F:(2E,6E)-farnesyl diphosphate synthase activity"/>
    <property type="evidence" value="ECO:0007669"/>
    <property type="project" value="UniProtKB-EC"/>
</dbReference>
<dbReference type="EMBL" id="JACHJD010000039">
    <property type="protein sequence ID" value="MBB5109799.1"/>
    <property type="molecule type" value="Genomic_DNA"/>
</dbReference>
<dbReference type="InterPro" id="IPR000092">
    <property type="entry name" value="Polyprenyl_synt"/>
</dbReference>
<evidence type="ECO:0000256" key="4">
    <source>
        <dbReference type="ARBA" id="ARBA00022723"/>
    </source>
</evidence>
<dbReference type="EC" id="2.5.1.10" evidence="7"/>
<evidence type="ECO:0000256" key="2">
    <source>
        <dbReference type="ARBA" id="ARBA00006706"/>
    </source>
</evidence>
<protein>
    <submittedName>
        <fullName evidence="7">Geranylgeranyl diphosphate synthase type I</fullName>
        <ecNumber evidence="7">2.5.1.1</ecNumber>
        <ecNumber evidence="7">2.5.1.10</ecNumber>
        <ecNumber evidence="7">2.5.1.29</ecNumber>
    </submittedName>
</protein>
<keyword evidence="8" id="KW-1185">Reference proteome</keyword>
<dbReference type="Proteomes" id="UP000549009">
    <property type="component" value="Unassembled WGS sequence"/>
</dbReference>
<evidence type="ECO:0000256" key="6">
    <source>
        <dbReference type="RuleBase" id="RU004466"/>
    </source>
</evidence>
<dbReference type="GO" id="GO:0008299">
    <property type="term" value="P:isoprenoid biosynthetic process"/>
    <property type="evidence" value="ECO:0007669"/>
    <property type="project" value="InterPro"/>
</dbReference>
<reference evidence="7 8" key="1">
    <citation type="submission" date="2020-08" db="EMBL/GenBank/DDBJ databases">
        <title>Genomic Encyclopedia of Type Strains, Phase III (KMG-III): the genomes of soil and plant-associated and newly described type strains.</title>
        <authorList>
            <person name="Whitman W."/>
        </authorList>
    </citation>
    <scope>NUCLEOTIDE SEQUENCE [LARGE SCALE GENOMIC DNA]</scope>
    <source>
        <strain evidence="7 8">CECT 3146</strain>
    </source>
</reference>